<keyword evidence="6 7" id="KW-0624">Polysaccharide degradation</keyword>
<dbReference type="Gene3D" id="2.60.120.260">
    <property type="entry name" value="Galactose-binding domain-like"/>
    <property type="match status" value="1"/>
</dbReference>
<evidence type="ECO:0000256" key="9">
    <source>
        <dbReference type="SAM" id="MobiDB-lite"/>
    </source>
</evidence>
<dbReference type="Gene3D" id="1.50.10.10">
    <property type="match status" value="1"/>
</dbReference>
<evidence type="ECO:0000256" key="4">
    <source>
        <dbReference type="ARBA" id="ARBA00023277"/>
    </source>
</evidence>
<dbReference type="InterPro" id="IPR001701">
    <property type="entry name" value="Glyco_hydro_9"/>
</dbReference>
<dbReference type="SUPFAM" id="SSF81296">
    <property type="entry name" value="E set domains"/>
    <property type="match status" value="1"/>
</dbReference>
<feature type="active site" evidence="7">
    <location>
        <position position="1363"/>
    </location>
</feature>
<dbReference type="Gene3D" id="2.60.40.10">
    <property type="entry name" value="Immunoglobulins"/>
    <property type="match status" value="1"/>
</dbReference>
<feature type="domain" description="Glycoside hydrolase family 9" evidence="10">
    <location>
        <begin position="913"/>
        <end position="1384"/>
    </location>
</feature>
<evidence type="ECO:0000256" key="2">
    <source>
        <dbReference type="ARBA" id="ARBA00022729"/>
    </source>
</evidence>
<dbReference type="EMBL" id="QXEC01000006">
    <property type="protein sequence ID" value="RIV39354.1"/>
    <property type="molecule type" value="Genomic_DNA"/>
</dbReference>
<evidence type="ECO:0000256" key="1">
    <source>
        <dbReference type="ARBA" id="ARBA00007072"/>
    </source>
</evidence>
<keyword evidence="2" id="KW-0732">Signal</keyword>
<dbReference type="SUPFAM" id="SSF69318">
    <property type="entry name" value="Integrin alpha N-terminal domain"/>
    <property type="match status" value="1"/>
</dbReference>
<keyword evidence="3 7" id="KW-0378">Hydrolase</keyword>
<feature type="domain" description="CBM-cenC" evidence="11">
    <location>
        <begin position="673"/>
        <end position="783"/>
    </location>
</feature>
<dbReference type="SUPFAM" id="SSF49785">
    <property type="entry name" value="Galactose-binding domain-like"/>
    <property type="match status" value="1"/>
</dbReference>
<comment type="catalytic activity">
    <reaction evidence="8">
        <text>Endohydrolysis of (1-&gt;4)-beta-D-glucosidic linkages in cellulose, lichenin and cereal beta-D-glucans.</text>
        <dbReference type="EC" id="3.2.1.4"/>
    </reaction>
</comment>
<proteinExistence type="inferred from homology"/>
<feature type="active site" evidence="7">
    <location>
        <position position="1372"/>
    </location>
</feature>
<dbReference type="InterPro" id="IPR014756">
    <property type="entry name" value="Ig_E-set"/>
</dbReference>
<dbReference type="Pfam" id="PF00759">
    <property type="entry name" value="Glyco_hydro_9"/>
    <property type="match status" value="1"/>
</dbReference>
<dbReference type="PROSITE" id="PS00698">
    <property type="entry name" value="GH9_3"/>
    <property type="match status" value="1"/>
</dbReference>
<organism evidence="13 14">
    <name type="scientific">Micromonospora radicis</name>
    <dbReference type="NCBI Taxonomy" id="1894971"/>
    <lineage>
        <taxon>Bacteria</taxon>
        <taxon>Bacillati</taxon>
        <taxon>Actinomycetota</taxon>
        <taxon>Actinomycetes</taxon>
        <taxon>Micromonosporales</taxon>
        <taxon>Micromonosporaceae</taxon>
        <taxon>Micromonospora</taxon>
    </lineage>
</organism>
<feature type="region of interest" description="Disordered" evidence="9">
    <location>
        <begin position="636"/>
        <end position="661"/>
    </location>
</feature>
<dbReference type="EC" id="3.2.1.4" evidence="8"/>
<reference evidence="13 14" key="1">
    <citation type="submission" date="2018-08" db="EMBL/GenBank/DDBJ databases">
        <title>Jishengella sp. nov., isolated from a root of Azadirachta indica A. Juss. var. siamensis Valenton.</title>
        <authorList>
            <person name="Kuncharoen N."/>
            <person name="Tanasupawat S."/>
            <person name="Kudo T."/>
            <person name="Ohkuma M."/>
        </authorList>
    </citation>
    <scope>NUCLEOTIDE SEQUENCE [LARGE SCALE GENOMIC DNA]</scope>
    <source>
        <strain evidence="13 14">AZ1-13</strain>
    </source>
</reference>
<keyword evidence="4 7" id="KW-0119">Carbohydrate metabolism</keyword>
<comment type="similarity">
    <text evidence="1 7 8">Belongs to the glycosyl hydrolase 9 (cellulase E) family.</text>
</comment>
<comment type="caution">
    <text evidence="13">The sequence shown here is derived from an EMBL/GenBank/DDBJ whole genome shotgun (WGS) entry which is preliminary data.</text>
</comment>
<dbReference type="InterPro" id="IPR013517">
    <property type="entry name" value="FG-GAP"/>
</dbReference>
<evidence type="ECO:0000256" key="5">
    <source>
        <dbReference type="ARBA" id="ARBA00023295"/>
    </source>
</evidence>
<gene>
    <name evidence="13" type="ORF">D2L64_08460</name>
</gene>
<evidence type="ECO:0000313" key="14">
    <source>
        <dbReference type="Proteomes" id="UP000283832"/>
    </source>
</evidence>
<evidence type="ECO:0000259" key="11">
    <source>
        <dbReference type="Pfam" id="PF02018"/>
    </source>
</evidence>
<evidence type="ECO:0000256" key="8">
    <source>
        <dbReference type="RuleBase" id="RU361166"/>
    </source>
</evidence>
<keyword evidence="14" id="KW-1185">Reference proteome</keyword>
<evidence type="ECO:0000313" key="13">
    <source>
        <dbReference type="EMBL" id="RIV39354.1"/>
    </source>
</evidence>
<dbReference type="Pfam" id="PF02018">
    <property type="entry name" value="CBM_4_9"/>
    <property type="match status" value="1"/>
</dbReference>
<keyword evidence="5 7" id="KW-0326">Glycosidase</keyword>
<dbReference type="InterPro" id="IPR008979">
    <property type="entry name" value="Galactose-bd-like_sf"/>
</dbReference>
<dbReference type="GO" id="GO:0008810">
    <property type="term" value="F:cellulase activity"/>
    <property type="evidence" value="ECO:0007669"/>
    <property type="project" value="UniProtKB-EC"/>
</dbReference>
<name>A0A418MX75_9ACTN</name>
<accession>A0A418MX75</accession>
<keyword evidence="8" id="KW-0136">Cellulose degradation</keyword>
<dbReference type="CDD" id="cd02850">
    <property type="entry name" value="E_set_Cellulase_N"/>
    <property type="match status" value="1"/>
</dbReference>
<dbReference type="Pfam" id="PF02927">
    <property type="entry name" value="CelD_N"/>
    <property type="match status" value="1"/>
</dbReference>
<evidence type="ECO:0000256" key="6">
    <source>
        <dbReference type="ARBA" id="ARBA00023326"/>
    </source>
</evidence>
<dbReference type="InterPro" id="IPR028994">
    <property type="entry name" value="Integrin_alpha_N"/>
</dbReference>
<dbReference type="GO" id="GO:0030245">
    <property type="term" value="P:cellulose catabolic process"/>
    <property type="evidence" value="ECO:0007669"/>
    <property type="project" value="UniProtKB-KW"/>
</dbReference>
<dbReference type="InterPro" id="IPR012341">
    <property type="entry name" value="6hp_glycosidase-like_sf"/>
</dbReference>
<sequence>MHVMAMVGSSRRPARRALIALAMAIVLLVTAFARPVDAQSVERCQLSESSFSKGPSAPGDAALRIGCARDAGRFGALADRGDDIVAIMEFTPSREEEELQETLQRLVDDAQRMRDSGRTLGDFFERQANAYGIDFFAEQTENVDFDGAIHRVDNHIVIVVPQAEIEAAWNWIAMLKKIALAIIFIGTWALVEGVCLATFAPGAALAAPVCGAIGGFIAGGSRELLAARFDNKPINGEVWSNALGTALGSALSGAVLSVAVERVAELAGNSFAGIQRYLRDLALKLWSVLTSPIRYVADLFTPRTAQIMRNAFEMEARRRIGATATGACPAPTGANVEREKWTEIGRLQDNILRLLRLLAGGTSGTTATEVRFADIDGDGLADRLLVAAAGRAEVSQNVGCDDDGKRIWSPRSDTGPIAETLERLRATQIHFGDLDGDDRADYIAVLDAAQSSTGAPSIQAWRNDSSIQEIRWAQGSRIANNLGYVDSDRRLFVDIDGDGDDDYLTITADNTVTAWENTARGFPGPGDWRRFDGFGHPGQGQPGKKVHFADITGDGRADVLLADDATGDVQAWENVGGPWTRTAGWRSLGVIQAGSPLAGRTGAIFSDLDGDRVADLMLYDQTAGIDAWRLPRYGAGPQGPGQPGTPGFPTQLPAGTLPAYGGGEPRPQVTGRLIQNSNFTGDFKPWWVNAGMTPKVDGGVFCVTAPASAKPWDVIVGHNSIYLPRGKSYTFRFRVRTSQTVNLTVQVAPFYNPNNTTYLVKYPTVTGGAWRQYEYTFDTGFSADYMLSQVQFRLGGADKSYEFCMDDVTLNGDSYVYRADRGPAVKVNQHGYLPRGPKRATLVSAATSPQSWTLRRVGGGTVATGQSRPAGYDGSAGANVHLIDFSSVTATGRFELVVGGQASYPFDIRTDLYASLRTDSMRFFYPNRSGIAIDGGIAGAEYARPAGHVASSPNGGDTRVPCQTPQPFMDNWTCDYTLDVTGGWYDAGDHGKYVVNGGIATYQLLSAWERAVAVGRPGPLGDATLAVPERGNGVPDILDEARWNLEFMLKMQVPAGKPLAGMVHHKVHDESWTGPPMLPHQDRKQRELHRPSTAATLNLAAVAAQGARLYAPYDAAFAARLRAAAERAYAAALANPALYAPRADRSGGGPYADDDVTDEFYWAATQLYLTTGGTSYLNALRANRYHRAGVAFDQNGFYWGSVAALAQLDLARFGSGLSEQAQIRGWVTEAASRLVSFQRAERFGQSYTPTSGMYDWGSNASILNNQVVLATAYDLTGNTMYADAVFEAFDYLLGRNALGQSYVTGYGTKDAKNQHSRWYAKSFDATLPNPPVGSVSGGPNSSLQDPLAASWLHGCAPQLCYVDNLEAWSVNEITINWNSALAWVSAFAADVAPRR</sequence>
<dbReference type="InterPro" id="IPR004197">
    <property type="entry name" value="Cellulase_Ig-like"/>
</dbReference>
<feature type="domain" description="Cellulase Ig-like" evidence="12">
    <location>
        <begin position="821"/>
        <end position="902"/>
    </location>
</feature>
<dbReference type="SUPFAM" id="SSF48208">
    <property type="entry name" value="Six-hairpin glycosidases"/>
    <property type="match status" value="1"/>
</dbReference>
<dbReference type="PANTHER" id="PTHR22298">
    <property type="entry name" value="ENDO-1,4-BETA-GLUCANASE"/>
    <property type="match status" value="1"/>
</dbReference>
<protein>
    <recommendedName>
        <fullName evidence="8">Endoglucanase</fullName>
        <ecNumber evidence="8">3.2.1.4</ecNumber>
    </recommendedName>
</protein>
<dbReference type="Pfam" id="PF13517">
    <property type="entry name" value="FG-GAP_3"/>
    <property type="match status" value="1"/>
</dbReference>
<dbReference type="InterPro" id="IPR008928">
    <property type="entry name" value="6-hairpin_glycosidase_sf"/>
</dbReference>
<evidence type="ECO:0000259" key="10">
    <source>
        <dbReference type="Pfam" id="PF00759"/>
    </source>
</evidence>
<dbReference type="InterPro" id="IPR013783">
    <property type="entry name" value="Ig-like_fold"/>
</dbReference>
<evidence type="ECO:0000259" key="12">
    <source>
        <dbReference type="Pfam" id="PF02927"/>
    </source>
</evidence>
<evidence type="ECO:0000256" key="7">
    <source>
        <dbReference type="PROSITE-ProRule" id="PRU10060"/>
    </source>
</evidence>
<dbReference type="InterPro" id="IPR033126">
    <property type="entry name" value="Glyco_hydro_9_Asp/Glu_AS"/>
</dbReference>
<dbReference type="Proteomes" id="UP000283832">
    <property type="component" value="Unassembled WGS sequence"/>
</dbReference>
<dbReference type="InterPro" id="IPR003305">
    <property type="entry name" value="CenC_carb-bd"/>
</dbReference>
<evidence type="ECO:0000256" key="3">
    <source>
        <dbReference type="ARBA" id="ARBA00022801"/>
    </source>
</evidence>